<dbReference type="PANTHER" id="PTHR43071:SF1">
    <property type="entry name" value="2-AMINO-4-HYDROXY-6-HYDROXYMETHYLDIHYDROPTERIDINE PYROPHOSPHOKINASE"/>
    <property type="match status" value="1"/>
</dbReference>
<evidence type="ECO:0000259" key="9">
    <source>
        <dbReference type="PROSITE" id="PS00794"/>
    </source>
</evidence>
<protein>
    <recommendedName>
        <fullName evidence="3">2-amino-4-hydroxy-6-hydroxymethyldihydropteridine diphosphokinase</fullName>
        <ecNumber evidence="3">2.7.6.3</ecNumber>
    </recommendedName>
</protein>
<keyword evidence="5" id="KW-0547">Nucleotide-binding</keyword>
<accession>A0A4R1ML42</accession>
<dbReference type="CDD" id="cd00483">
    <property type="entry name" value="HPPK"/>
    <property type="match status" value="1"/>
</dbReference>
<keyword evidence="7" id="KW-0067">ATP-binding</keyword>
<dbReference type="EC" id="2.7.6.3" evidence="3"/>
<evidence type="ECO:0000256" key="7">
    <source>
        <dbReference type="ARBA" id="ARBA00022840"/>
    </source>
</evidence>
<evidence type="ECO:0000256" key="6">
    <source>
        <dbReference type="ARBA" id="ARBA00022777"/>
    </source>
</evidence>
<comment type="pathway">
    <text evidence="2">Cofactor biosynthesis; tetrahydrofolate biosynthesis; 2-amino-4-hydroxy-6-hydroxymethyl-7,8-dihydropteridine diphosphate from 7,8-dihydroneopterin triphosphate: step 4/4.</text>
</comment>
<dbReference type="PANTHER" id="PTHR43071">
    <property type="entry name" value="2-AMINO-4-HYDROXY-6-HYDROXYMETHYLDIHYDROPTERIDINE PYROPHOSPHOKINASE"/>
    <property type="match status" value="1"/>
</dbReference>
<organism evidence="10 11">
    <name type="scientific">Natranaerovirga hydrolytica</name>
    <dbReference type="NCBI Taxonomy" id="680378"/>
    <lineage>
        <taxon>Bacteria</taxon>
        <taxon>Bacillati</taxon>
        <taxon>Bacillota</taxon>
        <taxon>Clostridia</taxon>
        <taxon>Lachnospirales</taxon>
        <taxon>Natranaerovirgaceae</taxon>
        <taxon>Natranaerovirga</taxon>
    </lineage>
</organism>
<dbReference type="RefSeq" id="WP_132282217.1">
    <property type="nucleotide sequence ID" value="NZ_SMGQ01000012.1"/>
</dbReference>
<dbReference type="Pfam" id="PF01288">
    <property type="entry name" value="HPPK"/>
    <property type="match status" value="1"/>
</dbReference>
<evidence type="ECO:0000256" key="1">
    <source>
        <dbReference type="ARBA" id="ARBA00000198"/>
    </source>
</evidence>
<name>A0A4R1ML42_9FIRM</name>
<reference evidence="10 11" key="1">
    <citation type="submission" date="2019-03" db="EMBL/GenBank/DDBJ databases">
        <title>Genomic Encyclopedia of Type Strains, Phase IV (KMG-IV): sequencing the most valuable type-strain genomes for metagenomic binning, comparative biology and taxonomic classification.</title>
        <authorList>
            <person name="Goeker M."/>
        </authorList>
    </citation>
    <scope>NUCLEOTIDE SEQUENCE [LARGE SCALE GENOMIC DNA]</scope>
    <source>
        <strain evidence="10 11">DSM 24176</strain>
    </source>
</reference>
<evidence type="ECO:0000256" key="3">
    <source>
        <dbReference type="ARBA" id="ARBA00013253"/>
    </source>
</evidence>
<dbReference type="InterPro" id="IPR035907">
    <property type="entry name" value="Hppk_sf"/>
</dbReference>
<dbReference type="NCBIfam" id="TIGR01498">
    <property type="entry name" value="folK"/>
    <property type="match status" value="1"/>
</dbReference>
<dbReference type="GO" id="GO:0046656">
    <property type="term" value="P:folic acid biosynthetic process"/>
    <property type="evidence" value="ECO:0007669"/>
    <property type="project" value="UniProtKB-KW"/>
</dbReference>
<evidence type="ECO:0000256" key="2">
    <source>
        <dbReference type="ARBA" id="ARBA00005051"/>
    </source>
</evidence>
<dbReference type="InterPro" id="IPR000550">
    <property type="entry name" value="Hppk"/>
</dbReference>
<evidence type="ECO:0000256" key="5">
    <source>
        <dbReference type="ARBA" id="ARBA00022741"/>
    </source>
</evidence>
<comment type="caution">
    <text evidence="10">The sequence shown here is derived from an EMBL/GenBank/DDBJ whole genome shotgun (WGS) entry which is preliminary data.</text>
</comment>
<dbReference type="OrthoDB" id="9808041at2"/>
<sequence length="164" mass="18795">MTKAYLGLGSNMGDKKNNLKKAIEQLSNHSAIKICNISSLYETEPVGYTNQDDFYNLVIEIQTSLEPYDLLAYVNEVENNLKRKRDIRWGPRTMDIDILLYNGYSSTDEKLTVPHPRMTERAFVIVPLYELNSNLVIQGTPIEDIYNTINKESIKKIEDTLCDA</sequence>
<feature type="domain" description="7,8-dihydro-6-hydroxymethylpterin-pyrophosphokinase" evidence="9">
    <location>
        <begin position="88"/>
        <end position="99"/>
    </location>
</feature>
<dbReference type="GO" id="GO:0003848">
    <property type="term" value="F:2-amino-4-hydroxy-6-hydroxymethyldihydropteridine diphosphokinase activity"/>
    <property type="evidence" value="ECO:0007669"/>
    <property type="project" value="UniProtKB-EC"/>
</dbReference>
<keyword evidence="6 10" id="KW-0418">Kinase</keyword>
<dbReference type="GO" id="GO:0016301">
    <property type="term" value="F:kinase activity"/>
    <property type="evidence" value="ECO:0007669"/>
    <property type="project" value="UniProtKB-KW"/>
</dbReference>
<keyword evidence="8" id="KW-0289">Folate biosynthesis</keyword>
<keyword evidence="4" id="KW-0808">Transferase</keyword>
<dbReference type="AlphaFoldDB" id="A0A4R1ML42"/>
<evidence type="ECO:0000313" key="11">
    <source>
        <dbReference type="Proteomes" id="UP000294545"/>
    </source>
</evidence>
<gene>
    <name evidence="10" type="ORF">EDC19_1498</name>
</gene>
<comment type="catalytic activity">
    <reaction evidence="1">
        <text>6-hydroxymethyl-7,8-dihydropterin + ATP = (7,8-dihydropterin-6-yl)methyl diphosphate + AMP + H(+)</text>
        <dbReference type="Rhea" id="RHEA:11412"/>
        <dbReference type="ChEBI" id="CHEBI:15378"/>
        <dbReference type="ChEBI" id="CHEBI:30616"/>
        <dbReference type="ChEBI" id="CHEBI:44841"/>
        <dbReference type="ChEBI" id="CHEBI:72950"/>
        <dbReference type="ChEBI" id="CHEBI:456215"/>
        <dbReference type="EC" id="2.7.6.3"/>
    </reaction>
</comment>
<dbReference type="EMBL" id="SMGQ01000012">
    <property type="protein sequence ID" value="TCK93307.1"/>
    <property type="molecule type" value="Genomic_DNA"/>
</dbReference>
<dbReference type="GO" id="GO:0005524">
    <property type="term" value="F:ATP binding"/>
    <property type="evidence" value="ECO:0007669"/>
    <property type="project" value="UniProtKB-KW"/>
</dbReference>
<evidence type="ECO:0000256" key="4">
    <source>
        <dbReference type="ARBA" id="ARBA00022679"/>
    </source>
</evidence>
<dbReference type="PROSITE" id="PS00794">
    <property type="entry name" value="HPPK"/>
    <property type="match status" value="1"/>
</dbReference>
<evidence type="ECO:0000256" key="8">
    <source>
        <dbReference type="ARBA" id="ARBA00022909"/>
    </source>
</evidence>
<dbReference type="SUPFAM" id="SSF55083">
    <property type="entry name" value="6-hydroxymethyl-7,8-dihydropterin pyrophosphokinase, HPPK"/>
    <property type="match status" value="1"/>
</dbReference>
<keyword evidence="11" id="KW-1185">Reference proteome</keyword>
<proteinExistence type="predicted"/>
<evidence type="ECO:0000313" key="10">
    <source>
        <dbReference type="EMBL" id="TCK93307.1"/>
    </source>
</evidence>
<dbReference type="UniPathway" id="UPA00077">
    <property type="reaction ID" value="UER00155"/>
</dbReference>
<dbReference type="GO" id="GO:0046654">
    <property type="term" value="P:tetrahydrofolate biosynthetic process"/>
    <property type="evidence" value="ECO:0007669"/>
    <property type="project" value="UniProtKB-UniPathway"/>
</dbReference>
<dbReference type="Gene3D" id="3.30.70.560">
    <property type="entry name" value="7,8-Dihydro-6-hydroxymethylpterin-pyrophosphokinase HPPK"/>
    <property type="match status" value="1"/>
</dbReference>
<dbReference type="Proteomes" id="UP000294545">
    <property type="component" value="Unassembled WGS sequence"/>
</dbReference>